<accession>A0AA36CT22</accession>
<name>A0AA36CT22_9BILA</name>
<evidence type="ECO:0000313" key="2">
    <source>
        <dbReference type="Proteomes" id="UP001177023"/>
    </source>
</evidence>
<dbReference type="EMBL" id="CATQJA010002633">
    <property type="protein sequence ID" value="CAJ0574805.1"/>
    <property type="molecule type" value="Genomic_DNA"/>
</dbReference>
<protein>
    <submittedName>
        <fullName evidence="1">Uncharacterized protein</fullName>
    </submittedName>
</protein>
<feature type="non-terminal residue" evidence="1">
    <location>
        <position position="290"/>
    </location>
</feature>
<organism evidence="1 2">
    <name type="scientific">Mesorhabditis spiculigera</name>
    <dbReference type="NCBI Taxonomy" id="96644"/>
    <lineage>
        <taxon>Eukaryota</taxon>
        <taxon>Metazoa</taxon>
        <taxon>Ecdysozoa</taxon>
        <taxon>Nematoda</taxon>
        <taxon>Chromadorea</taxon>
        <taxon>Rhabditida</taxon>
        <taxon>Rhabditina</taxon>
        <taxon>Rhabditomorpha</taxon>
        <taxon>Rhabditoidea</taxon>
        <taxon>Rhabditidae</taxon>
        <taxon>Mesorhabditinae</taxon>
        <taxon>Mesorhabditis</taxon>
    </lineage>
</organism>
<reference evidence="1" key="1">
    <citation type="submission" date="2023-06" db="EMBL/GenBank/DDBJ databases">
        <authorList>
            <person name="Delattre M."/>
        </authorList>
    </citation>
    <scope>NUCLEOTIDE SEQUENCE</scope>
    <source>
        <strain evidence="1">AF72</strain>
    </source>
</reference>
<evidence type="ECO:0000313" key="1">
    <source>
        <dbReference type="EMBL" id="CAJ0574805.1"/>
    </source>
</evidence>
<sequence>MSLSTQLRERNAELAENAREKLKNECIKFTEYNKGATTVDLMMDWIWRPKGQRRSPWGLIDDFILHDNVNRVDFAVLHAYRFGQALIFYWDEKNRSVCLIGCEYNFRRGRCLGSYERNGKALARISALMAKSQLLLKRNPGRAVETKEKLRDECIKFNHYNKGATKMDLMTDAIWRPRSQRRFPWALFVKGLHQIFRSPIYPLDSSLNHAYEFTKAFETRGPDENHKAIVKLVPYLNNMHAMKGRPDLPFNYHPCSVITKDGGSMFLPNIFSSFLRLLLTNSTVQEVCIS</sequence>
<dbReference type="Proteomes" id="UP001177023">
    <property type="component" value="Unassembled WGS sequence"/>
</dbReference>
<keyword evidence="2" id="KW-1185">Reference proteome</keyword>
<gene>
    <name evidence="1" type="ORF">MSPICULIGERA_LOCUS13132</name>
</gene>
<dbReference type="AlphaFoldDB" id="A0AA36CT22"/>
<proteinExistence type="predicted"/>
<comment type="caution">
    <text evidence="1">The sequence shown here is derived from an EMBL/GenBank/DDBJ whole genome shotgun (WGS) entry which is preliminary data.</text>
</comment>